<name>A0A815SUC1_9BILA</name>
<evidence type="ECO:0000259" key="2">
    <source>
        <dbReference type="PROSITE" id="PS50095"/>
    </source>
</evidence>
<comment type="caution">
    <text evidence="3">The sequence shown here is derived from an EMBL/GenBank/DDBJ whole genome shotgun (WGS) entry which is preliminary data.</text>
</comment>
<feature type="non-terminal residue" evidence="3">
    <location>
        <position position="590"/>
    </location>
</feature>
<organism evidence="3 4">
    <name type="scientific">Adineta steineri</name>
    <dbReference type="NCBI Taxonomy" id="433720"/>
    <lineage>
        <taxon>Eukaryota</taxon>
        <taxon>Metazoa</taxon>
        <taxon>Spiralia</taxon>
        <taxon>Gnathifera</taxon>
        <taxon>Rotifera</taxon>
        <taxon>Eurotatoria</taxon>
        <taxon>Bdelloidea</taxon>
        <taxon>Adinetida</taxon>
        <taxon>Adinetidae</taxon>
        <taxon>Adineta</taxon>
    </lineage>
</organism>
<gene>
    <name evidence="3" type="ORF">VCS650_LOCUS42001</name>
</gene>
<dbReference type="SUPFAM" id="SSF49723">
    <property type="entry name" value="Lipase/lipooxygenase domain (PLAT/LH2 domain)"/>
    <property type="match status" value="4"/>
</dbReference>
<evidence type="ECO:0000256" key="1">
    <source>
        <dbReference type="PROSITE-ProRule" id="PRU00152"/>
    </source>
</evidence>
<dbReference type="Proteomes" id="UP000663891">
    <property type="component" value="Unassembled WGS sequence"/>
</dbReference>
<reference evidence="3" key="1">
    <citation type="submission" date="2021-02" db="EMBL/GenBank/DDBJ databases">
        <authorList>
            <person name="Nowell W R."/>
        </authorList>
    </citation>
    <scope>NUCLEOTIDE SEQUENCE</scope>
</reference>
<dbReference type="InterPro" id="IPR052970">
    <property type="entry name" value="Inner_ear_hair_cell_LOXHD"/>
</dbReference>
<evidence type="ECO:0000313" key="3">
    <source>
        <dbReference type="EMBL" id="CAF1496468.1"/>
    </source>
</evidence>
<accession>A0A815SUC1</accession>
<comment type="caution">
    <text evidence="1">Lacks conserved residue(s) required for the propagation of feature annotation.</text>
</comment>
<evidence type="ECO:0000313" key="4">
    <source>
        <dbReference type="Proteomes" id="UP000663891"/>
    </source>
</evidence>
<protein>
    <recommendedName>
        <fullName evidence="2">PLAT domain-containing protein</fullName>
    </recommendedName>
</protein>
<proteinExistence type="predicted"/>
<dbReference type="OrthoDB" id="10005548at2759"/>
<dbReference type="PANTHER" id="PTHR45901:SF3">
    <property type="entry name" value="LIPOXYGENASE HOMOLOGY DOMAIN-CONTAINING PROTEIN 1"/>
    <property type="match status" value="1"/>
</dbReference>
<dbReference type="Gene3D" id="2.60.60.20">
    <property type="entry name" value="PLAT/LH2 domain"/>
    <property type="match status" value="4"/>
</dbReference>
<feature type="domain" description="PLAT" evidence="2">
    <location>
        <begin position="309"/>
        <end position="433"/>
    </location>
</feature>
<dbReference type="InterPro" id="IPR001024">
    <property type="entry name" value="PLAT/LH2_dom"/>
</dbReference>
<sequence>LSLVHVKLDANNVRWKLNSIELEREYEKNVLNFPIHRWLDSNQSFNVLLNQGPIQLASIYTIIVRTGTISSSTQLDMHLALIGDGASTLPFYLNSNSNLIHSTNNHLFQSGSKNFFYISSFYSIDIGQLFHIQIWCNSIDKLPYYCESIEVINNFNDKKYFFLVNHWFGHNLEEYLSVPLINRNEESNMFTISIKTIDISKSDDEHLVLIYIEFANGKSYEEALHSSETHQIPFQKNNIDFFSVTFDNVNDNELSLVHVKLDANNVRWKLNSIELEYEKNILNFPIHRWLDSNQSFNVLLNQGPIQLASIYTIIVRTGTISSSTQLDMHLALIGDGASTLPFHLNSNSNLIHSTNNHLFQSGSKNLFYISSFHSIDIGQLFHIQIWCNSIDKLPYYCESIEVINNFNDKKYFFLVNHWFGPNLEEYLSVPLINRNEESNMFTISIKTIDISKSDDEHLVLIYIEFANGKSHEEALHSSETHQIPFRKDNIDFFPVTIDNVNDNEITNVKVCFVNKSKENKTETEWNCAWIEIRDIFYQRNYVYKPSKIFISHANNKPYDYLNLEQIIDLPCSKNGKCFIFIRDKYIIDNL</sequence>
<dbReference type="AlphaFoldDB" id="A0A815SUC1"/>
<feature type="domain" description="PLAT" evidence="2">
    <location>
        <begin position="1"/>
        <end position="53"/>
    </location>
</feature>
<dbReference type="PANTHER" id="PTHR45901">
    <property type="entry name" value="PROTEIN CBG12474"/>
    <property type="match status" value="1"/>
</dbReference>
<dbReference type="EMBL" id="CAJNON010002011">
    <property type="protein sequence ID" value="CAF1496468.1"/>
    <property type="molecule type" value="Genomic_DNA"/>
</dbReference>
<dbReference type="PROSITE" id="PS50095">
    <property type="entry name" value="PLAT"/>
    <property type="match status" value="4"/>
</dbReference>
<dbReference type="InterPro" id="IPR036392">
    <property type="entry name" value="PLAT/LH2_dom_sf"/>
</dbReference>
<feature type="domain" description="PLAT" evidence="2">
    <location>
        <begin position="188"/>
        <end position="304"/>
    </location>
</feature>
<feature type="domain" description="PLAT" evidence="2">
    <location>
        <begin position="58"/>
        <end position="182"/>
    </location>
</feature>